<feature type="compositionally biased region" description="Basic and acidic residues" evidence="15">
    <location>
        <begin position="1014"/>
        <end position="1048"/>
    </location>
</feature>
<evidence type="ECO:0000256" key="4">
    <source>
        <dbReference type="ARBA" id="ARBA00011967"/>
    </source>
</evidence>
<feature type="transmembrane region" description="Helical" evidence="16">
    <location>
        <begin position="788"/>
        <end position="810"/>
    </location>
</feature>
<dbReference type="EMBL" id="CP017824">
    <property type="protein sequence ID" value="APA13861.1"/>
    <property type="molecule type" value="Genomic_DNA"/>
</dbReference>
<dbReference type="UniPathway" id="UPA00378"/>
<feature type="transmembrane region" description="Helical" evidence="16">
    <location>
        <begin position="841"/>
        <end position="858"/>
    </location>
</feature>
<keyword evidence="6" id="KW-0328">Glycosyltransferase</keyword>
<comment type="similarity">
    <text evidence="3">Belongs to the ALG10 glucosyltransferase family.</text>
</comment>
<feature type="transmembrane region" description="Helical" evidence="16">
    <location>
        <begin position="956"/>
        <end position="976"/>
    </location>
</feature>
<evidence type="ECO:0000256" key="15">
    <source>
        <dbReference type="SAM" id="MobiDB-lite"/>
    </source>
</evidence>
<feature type="transmembrane region" description="Helical" evidence="16">
    <location>
        <begin position="704"/>
        <end position="724"/>
    </location>
</feature>
<accession>A0A1D9QG34</accession>
<dbReference type="PANTHER" id="PTHR12989:SF10">
    <property type="entry name" value="DOL-P-GLC:GLC(2)MAN(9)GLCNAC(2)-PP-DOL ALPHA-1,2-GLUCOSYLTRANSFERASE-RELATED"/>
    <property type="match status" value="1"/>
</dbReference>
<evidence type="ECO:0000313" key="18">
    <source>
        <dbReference type="Proteomes" id="UP000177798"/>
    </source>
</evidence>
<dbReference type="PANTHER" id="PTHR12989">
    <property type="entry name" value="ALPHA-1,2-GLUCOSYLTRANSFERASE ALG10"/>
    <property type="match status" value="1"/>
</dbReference>
<dbReference type="Proteomes" id="UP000177798">
    <property type="component" value="Chromosome 11"/>
</dbReference>
<evidence type="ECO:0000256" key="6">
    <source>
        <dbReference type="ARBA" id="ARBA00022676"/>
    </source>
</evidence>
<evidence type="ECO:0000256" key="11">
    <source>
        <dbReference type="ARBA" id="ARBA00023136"/>
    </source>
</evidence>
<evidence type="ECO:0000256" key="7">
    <source>
        <dbReference type="ARBA" id="ARBA00022679"/>
    </source>
</evidence>
<comment type="catalytic activity">
    <reaction evidence="14">
        <text>an alpha-D-Glc-(1-&gt;3)-alpha-D-Glc-(1-&gt;3)-alpha-D-Man-(1-&gt;2)-alpha-D-Man-(1-&gt;2)-alpha-D-Man-(1-&gt;3)-[alpha-D-Man-(1-&gt;2)-alpha-D-Man-(1-&gt;3)-[alpha-D-Man-(1-&gt;2)-alpha-D-Man-(1-&gt;6)]-alpha-D-Man-(1-&gt;6)]-beta-D-Man-(1-&gt;4)-beta-D-GlcNAc-(1-&gt;4)-alpha-D-GlcNAc-diphospho-di-trans,poly-cis-dolichol + a di-trans,poly-cis-dolichyl beta-D-glucosyl phosphate = a alpha-D-Glc-(1-&gt;2)-alpha-D-Glc-(1-&gt;3)-alpha-D-Glc-(1-&gt;3)-alpha-D-Man-(1-&gt;2)-alpha-D-Man-(1-&gt;2)-alpha-D-Man-(1-&gt;3)-[alpha-D-Man-(1-&gt;2)-alpha-D-Man-(1-&gt;3)-[alpha-D-Man-(1-&gt;2)-alpha-D-Man-(1-&gt;6)]-alpha-D-Man-(1-&gt;6)]-beta-D-Man-(1-&gt;4)-beta-D-GlcNAc-(1-&gt;4)-alpha-D-GlcNAc-diphospho-di-trans,poly-cis-dolichol + a di-trans,poly-cis-dolichyl phosphate + H(+)</text>
        <dbReference type="Rhea" id="RHEA:29543"/>
        <dbReference type="Rhea" id="RHEA-COMP:19498"/>
        <dbReference type="Rhea" id="RHEA-COMP:19502"/>
        <dbReference type="Rhea" id="RHEA-COMP:19512"/>
        <dbReference type="Rhea" id="RHEA-COMP:19522"/>
        <dbReference type="ChEBI" id="CHEBI:15378"/>
        <dbReference type="ChEBI" id="CHEBI:57525"/>
        <dbReference type="ChEBI" id="CHEBI:57683"/>
        <dbReference type="ChEBI" id="CHEBI:132522"/>
        <dbReference type="ChEBI" id="CHEBI:132523"/>
        <dbReference type="EC" id="2.4.1.256"/>
    </reaction>
    <physiologicalReaction direction="left-to-right" evidence="14">
        <dbReference type="Rhea" id="RHEA:29544"/>
    </physiologicalReaction>
</comment>
<feature type="transmembrane region" description="Helical" evidence="16">
    <location>
        <begin position="399"/>
        <end position="419"/>
    </location>
</feature>
<dbReference type="GO" id="GO:0106073">
    <property type="term" value="F:dolichyl pyrophosphate Glc2Man9GlcNAc2 alpha-1,2-glucosyltransferase activity"/>
    <property type="evidence" value="ECO:0007669"/>
    <property type="project" value="UniProtKB-EC"/>
</dbReference>
<sequence length="1048" mass="119099">MSLWDYIPLPPYIDGVPSFQLDLEEIVYLQQKHIILGDCVEGTWKINAAALSMSFEKKIVEASLGRTNAESTKFFETIVPIDASTLPPLEIPESASSIGALTHIGWTAVAAEQIFDGWKCASKPRKNCDDRDPSLIDYAISQVYASRDSSDPGMLEKLDPRKEMVTLGLCTRFQDLILDQDNNNPSGYINTKDLHIWIIDKLGKEYRMLVIYLRYLKNYAATGVQAKRRIMDETLPEESFRFPSTEKELPENNFFEEAYESRKAVKASIEAADHLRHTTSVRVKRNEIKPYNYIPSDLENSIEKALLKGDPNHVQGNDFAEEGKRTNGDEYIHIPGLRPFPYIKKSCPTSTEKKYFKLSSFSDSNQATPSYSYLNHDPKTFTVFKRVNQSQISQTKHQGVLMAGAISTFLVGVLTAIGTNLGSNEGLNRRTAIAVPLSVACLASFWEYQVTKIVPEPYLDEVFHIPQAQAYCRWDYGIWDPKLTTPPGLYWWSHFLSIVSGYTICDVHFLRITNVIALTFIMMLAWECRNLIIRAGVANRVDQAPKLRSVDSLHTAVNIALFPPLFFFSGLYYTDVLSTCIVLYLYKQFLEQAEMKKLEKPRRNGVWFYLCGILALCMRQTNIFWVAIYLGGMEAIRTMKETYRLSAPSFKDPQAPSQEELKKFCDLAKSEHPHDPPIHAAALEDLLLTPLSVLWTAIDRLPTILLRLIPHILLLITFGIFVFINGGVVLGDKSNHVATIHLPQLLYLWPFITFFSFPLLLPAFFSFLSSSIDNLLHPSKFLTSPLNTQLRALITVGLMLASLFASLIIIKYNTIIHPFTLADNRHYVFYVFRYTILRHPVIRYLLAPIYIFCFYLIVRTLSGSSSSTPHTSNQILISTEMQYLHFLASFENPMRKDASFHLLRAQDEKHKLKSHHDSSPPSSPSPAPPSSSTNPNPDPNPTTPSKPHPNLPITPLSTLLLLLLTTTLSLITAPLVEPRYFILPFIFLRLHIPTLPSRPFHSSHSSTLPLTTLPDRETKSKFPIQTRKEEKERNFQSVKRRGEEGFEF</sequence>
<evidence type="ECO:0000256" key="2">
    <source>
        <dbReference type="ARBA" id="ARBA00004922"/>
    </source>
</evidence>
<comment type="function">
    <text evidence="13">Dol-P-Glc:Glc(2)Man(9)GlcNAc(2)-PP-Dol alpha-1,2-glucosyltransferase that operates in the biosynthetic pathway of dolichol-linked oligosaccharides, the glycan precursors employed in protein asparagine (N)-glycosylation. The assembly of dolichol-linked oligosaccharides begins on the cytosolic side of the endoplasmic reticulum membrane and finishes in its lumen. The sequential addition of sugars to dolichol pyrophosphate produces dolichol-linked oligosaccharides containing fourteen sugars, including two GlcNAcs, nine mannoses and three glucoses. Once assembled, the oligosaccharide is transferred from the lipid to nascent proteins by oligosaccharyltransferases. In the lumen of the endoplasmic reticulum, adds the third and last glucose residue from dolichyl phosphate glucose (Dol-P-Glc) onto the lipid-linked oligosaccharide intermediate Glc(2)Man(9)GlcNAc(2)-PP-Dol to produce Glc(3)Man(9)GlcNAc(2)-PP-Dol.</text>
</comment>
<dbReference type="AlphaFoldDB" id="A0A1D9QG34"/>
<proteinExistence type="inferred from homology"/>
<feature type="transmembrane region" description="Helical" evidence="16">
    <location>
        <begin position="745"/>
        <end position="768"/>
    </location>
</feature>
<feature type="region of interest" description="Disordered" evidence="15">
    <location>
        <begin position="911"/>
        <end position="951"/>
    </location>
</feature>
<organism evidence="17 18">
    <name type="scientific">Sclerotinia sclerotiorum (strain ATCC 18683 / 1980 / Ss-1)</name>
    <name type="common">White mold</name>
    <name type="synonym">Whetzelinia sclerotiorum</name>
    <dbReference type="NCBI Taxonomy" id="665079"/>
    <lineage>
        <taxon>Eukaryota</taxon>
        <taxon>Fungi</taxon>
        <taxon>Dikarya</taxon>
        <taxon>Ascomycota</taxon>
        <taxon>Pezizomycotina</taxon>
        <taxon>Leotiomycetes</taxon>
        <taxon>Helotiales</taxon>
        <taxon>Sclerotiniaceae</taxon>
        <taxon>Sclerotinia</taxon>
    </lineage>
</organism>
<evidence type="ECO:0000256" key="16">
    <source>
        <dbReference type="SAM" id="Phobius"/>
    </source>
</evidence>
<evidence type="ECO:0000313" key="17">
    <source>
        <dbReference type="EMBL" id="APA13861.1"/>
    </source>
</evidence>
<feature type="transmembrane region" description="Helical" evidence="16">
    <location>
        <begin position="512"/>
        <end position="532"/>
    </location>
</feature>
<name>A0A1D9QG34_SCLS1</name>
<gene>
    <name evidence="17" type="ORF">sscle_11g086310</name>
</gene>
<reference evidence="18" key="1">
    <citation type="journal article" date="2017" name="Genome Biol. Evol.">
        <title>The complete genome sequence of the phytopathogenic fungus Sclerotinia sclerotiorum reveals insights into the genome architecture of broad host range pathogens.</title>
        <authorList>
            <person name="Derbyshire M."/>
            <person name="Denton-Giles M."/>
            <person name="Hegedus D."/>
            <person name="Seifbarghy S."/>
            <person name="Rollins J."/>
            <person name="van Kan J."/>
            <person name="Seidl M.F."/>
            <person name="Faino L."/>
            <person name="Mbengue M."/>
            <person name="Navaud O."/>
            <person name="Raffaele S."/>
            <person name="Hammond-Kosack K."/>
            <person name="Heard S."/>
            <person name="Oliver R."/>
        </authorList>
    </citation>
    <scope>NUCLEOTIDE SEQUENCE [LARGE SCALE GENOMIC DNA]</scope>
    <source>
        <strain evidence="18">ATCC 18683 / 1980 / Ss-1</strain>
    </source>
</reference>
<evidence type="ECO:0000256" key="9">
    <source>
        <dbReference type="ARBA" id="ARBA00022824"/>
    </source>
</evidence>
<evidence type="ECO:0000256" key="3">
    <source>
        <dbReference type="ARBA" id="ARBA00010600"/>
    </source>
</evidence>
<keyword evidence="10 16" id="KW-1133">Transmembrane helix</keyword>
<dbReference type="VEuPathDB" id="FungiDB:sscle_11g086310"/>
<comment type="subcellular location">
    <subcellularLocation>
        <location evidence="1">Endoplasmic reticulum membrane</location>
        <topology evidence="1">Multi-pass membrane protein</topology>
    </subcellularLocation>
</comment>
<evidence type="ECO:0000256" key="14">
    <source>
        <dbReference type="ARBA" id="ARBA00048064"/>
    </source>
</evidence>
<feature type="transmembrane region" description="Helical" evidence="16">
    <location>
        <begin position="565"/>
        <end position="586"/>
    </location>
</feature>
<dbReference type="GO" id="GO:0006488">
    <property type="term" value="P:dolichol-linked oligosaccharide biosynthetic process"/>
    <property type="evidence" value="ECO:0007669"/>
    <property type="project" value="InterPro"/>
</dbReference>
<feature type="region of interest" description="Disordered" evidence="15">
    <location>
        <begin position="998"/>
        <end position="1048"/>
    </location>
</feature>
<feature type="compositionally biased region" description="Low complexity" evidence="15">
    <location>
        <begin position="1002"/>
        <end position="1013"/>
    </location>
</feature>
<comment type="pathway">
    <text evidence="2">Protein modification; protein glycosylation.</text>
</comment>
<dbReference type="EC" id="2.4.1.256" evidence="4"/>
<dbReference type="OrthoDB" id="4769at2759"/>
<feature type="transmembrane region" description="Helical" evidence="16">
    <location>
        <begin position="606"/>
        <end position="630"/>
    </location>
</feature>
<keyword evidence="11 16" id="KW-0472">Membrane</keyword>
<protein>
    <recommendedName>
        <fullName evidence="5">Dol-P-Glc:Glc(2)Man(9)GlcNAc(2)-PP-Dol alpha-1,2-glucosyltransferase</fullName>
        <ecNumber evidence="4">2.4.1.256</ecNumber>
    </recommendedName>
    <alternativeName>
        <fullName evidence="12">Asparagine-linked glycosylation protein 10</fullName>
    </alternativeName>
</protein>
<keyword evidence="9" id="KW-0256">Endoplasmic reticulum</keyword>
<evidence type="ECO:0000256" key="12">
    <source>
        <dbReference type="ARBA" id="ARBA00032069"/>
    </source>
</evidence>
<evidence type="ECO:0000256" key="10">
    <source>
        <dbReference type="ARBA" id="ARBA00022989"/>
    </source>
</evidence>
<keyword evidence="7" id="KW-0808">Transferase</keyword>
<dbReference type="InterPro" id="IPR016900">
    <property type="entry name" value="Alg10"/>
</dbReference>
<keyword evidence="8 16" id="KW-0812">Transmembrane</keyword>
<dbReference type="GO" id="GO:0005789">
    <property type="term" value="C:endoplasmic reticulum membrane"/>
    <property type="evidence" value="ECO:0007669"/>
    <property type="project" value="UniProtKB-SubCell"/>
</dbReference>
<evidence type="ECO:0000256" key="5">
    <source>
        <dbReference type="ARBA" id="ARBA00018512"/>
    </source>
</evidence>
<feature type="compositionally biased region" description="Pro residues" evidence="15">
    <location>
        <begin position="936"/>
        <end position="951"/>
    </location>
</feature>
<dbReference type="Pfam" id="PF04922">
    <property type="entry name" value="DIE2_ALG10"/>
    <property type="match status" value="1"/>
</dbReference>
<evidence type="ECO:0000256" key="13">
    <source>
        <dbReference type="ARBA" id="ARBA00044727"/>
    </source>
</evidence>
<evidence type="ECO:0000256" key="8">
    <source>
        <dbReference type="ARBA" id="ARBA00022692"/>
    </source>
</evidence>
<evidence type="ECO:0000256" key="1">
    <source>
        <dbReference type="ARBA" id="ARBA00004477"/>
    </source>
</evidence>